<dbReference type="PANTHER" id="PTHR13847">
    <property type="entry name" value="SARCOSINE DEHYDROGENASE-RELATED"/>
    <property type="match status" value="1"/>
</dbReference>
<evidence type="ECO:0000256" key="1">
    <source>
        <dbReference type="ARBA" id="ARBA00009410"/>
    </source>
</evidence>
<organism evidence="4 5">
    <name type="scientific">Aquibaculum arenosum</name>
    <dbReference type="NCBI Taxonomy" id="3032591"/>
    <lineage>
        <taxon>Bacteria</taxon>
        <taxon>Pseudomonadati</taxon>
        <taxon>Pseudomonadota</taxon>
        <taxon>Alphaproteobacteria</taxon>
        <taxon>Rhodospirillales</taxon>
        <taxon>Rhodovibrionaceae</taxon>
        <taxon>Aquibaculum</taxon>
    </lineage>
</organism>
<dbReference type="InterPro" id="IPR036188">
    <property type="entry name" value="FAD/NAD-bd_sf"/>
</dbReference>
<name>A0ABT5YHU3_9PROT</name>
<evidence type="ECO:0000256" key="2">
    <source>
        <dbReference type="ARBA" id="ARBA00023002"/>
    </source>
</evidence>
<dbReference type="InterPro" id="IPR006076">
    <property type="entry name" value="FAD-dep_OxRdtase"/>
</dbReference>
<accession>A0ABT5YHU3</accession>
<dbReference type="RefSeq" id="WP_275819003.1">
    <property type="nucleotide sequence ID" value="NZ_JARHUD010000001.1"/>
</dbReference>
<protein>
    <submittedName>
        <fullName evidence="4">FAD-binding oxidoreductase</fullName>
    </submittedName>
</protein>
<sequence>MGPVIDPVTPHEQLPDKVDVVVIGAGIIGTCTALFLAERGVSVALCEKGEVACEQSSRNWGWVRTTGRDSREMPLIQEAQRLWDEMNAKTGADTGLRRPGIAYLADSDAKAEGFERWLAMAKAHQVDSRLVTGAELEALMPGATRTYKAGLLTPSDGRAEPQKAAPAIASAAQRLGAKLFTRCAVRGLESEAGRVSAVITERGRIACSSVVLAGGAWSRLFCARHSLTLPQLTVRASVFRTTPVEGGPDSNLWTPKVALRKRLDGGYSIANGHANLAEIVPDHFAFFFQFLPALRAERGSLKLKLSSRFIEELRRPKRWALDAPSPFEANRCLDPDPVDSINQEAWDDLRQLFPVFQQAQIAQAWAGMIDVTPDAVPVISEVEQQPGFFVATGFSGHGFGIGPGAGKLMAELVTGAPPCVDPTPFRFNRYSDGSKPRLEIY</sequence>
<evidence type="ECO:0000259" key="3">
    <source>
        <dbReference type="Pfam" id="PF01266"/>
    </source>
</evidence>
<dbReference type="EMBL" id="JARHUD010000001">
    <property type="protein sequence ID" value="MDF2094467.1"/>
    <property type="molecule type" value="Genomic_DNA"/>
</dbReference>
<comment type="caution">
    <text evidence="4">The sequence shown here is derived from an EMBL/GenBank/DDBJ whole genome shotgun (WGS) entry which is preliminary data.</text>
</comment>
<keyword evidence="5" id="KW-1185">Reference proteome</keyword>
<evidence type="ECO:0000313" key="4">
    <source>
        <dbReference type="EMBL" id="MDF2094467.1"/>
    </source>
</evidence>
<gene>
    <name evidence="4" type="ORF">P2G67_00590</name>
</gene>
<feature type="domain" description="FAD dependent oxidoreductase" evidence="3">
    <location>
        <begin position="19"/>
        <end position="412"/>
    </location>
</feature>
<dbReference type="Proteomes" id="UP001215503">
    <property type="component" value="Unassembled WGS sequence"/>
</dbReference>
<dbReference type="Gene3D" id="3.30.9.10">
    <property type="entry name" value="D-Amino Acid Oxidase, subunit A, domain 2"/>
    <property type="match status" value="2"/>
</dbReference>
<reference evidence="4 5" key="1">
    <citation type="submission" date="2023-03" db="EMBL/GenBank/DDBJ databases">
        <title>Fodinicurvata sp. CAU 1616 isolated from sea sendiment.</title>
        <authorList>
            <person name="Kim W."/>
        </authorList>
    </citation>
    <scope>NUCLEOTIDE SEQUENCE [LARGE SCALE GENOMIC DNA]</scope>
    <source>
        <strain evidence="4 5">CAU 1616</strain>
    </source>
</reference>
<dbReference type="SUPFAM" id="SSF51905">
    <property type="entry name" value="FAD/NAD(P)-binding domain"/>
    <property type="match status" value="1"/>
</dbReference>
<dbReference type="PANTHER" id="PTHR13847:SF280">
    <property type="entry name" value="D-AMINO ACID DEHYDROGENASE"/>
    <property type="match status" value="1"/>
</dbReference>
<evidence type="ECO:0000313" key="5">
    <source>
        <dbReference type="Proteomes" id="UP001215503"/>
    </source>
</evidence>
<keyword evidence="2" id="KW-0560">Oxidoreductase</keyword>
<proteinExistence type="inferred from homology"/>
<dbReference type="Pfam" id="PF01266">
    <property type="entry name" value="DAO"/>
    <property type="match status" value="1"/>
</dbReference>
<dbReference type="Gene3D" id="3.50.50.60">
    <property type="entry name" value="FAD/NAD(P)-binding domain"/>
    <property type="match status" value="2"/>
</dbReference>
<comment type="similarity">
    <text evidence="1">Belongs to the DadA oxidoreductase family.</text>
</comment>